<evidence type="ECO:0000256" key="1">
    <source>
        <dbReference type="SAM" id="MobiDB-lite"/>
    </source>
</evidence>
<name>A0ABM0GK14_SACKO</name>
<feature type="compositionally biased region" description="Basic and acidic residues" evidence="1">
    <location>
        <begin position="215"/>
        <end position="238"/>
    </location>
</feature>
<feature type="region of interest" description="Disordered" evidence="1">
    <location>
        <begin position="214"/>
        <end position="244"/>
    </location>
</feature>
<evidence type="ECO:0000313" key="2">
    <source>
        <dbReference type="Proteomes" id="UP000694865"/>
    </source>
</evidence>
<sequence>MSGRRCIPAPSSIPKRSRTDATSIPKPSVCQKPSLRPSKIGIARGKDHGVHPPRAVAAIVQPRAVCPTRFENKLDTTFNGTVPTLPSKPTFKSKGAVISKTRKTPDMVYKTPTEARQQLTKLQNENEMYKEELRKAKENILKCNEKCAELQEQLENKRLEHLATIDVIGSKLRSTETENKECLKRIDSYTEKINSFHIHPVTLQPLLSPAEEEELKQKRQEARRKAEDFIVESERESQLDSDDDNNNVLLLLDTINVKPLYPADEAQ</sequence>
<dbReference type="Proteomes" id="UP000694865">
    <property type="component" value="Unplaced"/>
</dbReference>
<accession>A0ABM0GK14</accession>
<proteinExistence type="predicted"/>
<dbReference type="GeneID" id="100376097"/>
<gene>
    <name evidence="3" type="primary">LOC100376097</name>
</gene>
<protein>
    <submittedName>
        <fullName evidence="3">Uncharacterized protein LOC100376097 isoform X1</fullName>
    </submittedName>
</protein>
<organism evidence="2 3">
    <name type="scientific">Saccoglossus kowalevskii</name>
    <name type="common">Acorn worm</name>
    <dbReference type="NCBI Taxonomy" id="10224"/>
    <lineage>
        <taxon>Eukaryota</taxon>
        <taxon>Metazoa</taxon>
        <taxon>Hemichordata</taxon>
        <taxon>Enteropneusta</taxon>
        <taxon>Harrimaniidae</taxon>
        <taxon>Saccoglossus</taxon>
    </lineage>
</organism>
<evidence type="ECO:0000313" key="3">
    <source>
        <dbReference type="RefSeq" id="XP_002731572.2"/>
    </source>
</evidence>
<dbReference type="RefSeq" id="XP_002731572.2">
    <property type="nucleotide sequence ID" value="XM_002731526.2"/>
</dbReference>
<keyword evidence="2" id="KW-1185">Reference proteome</keyword>
<reference evidence="3" key="1">
    <citation type="submission" date="2025-08" db="UniProtKB">
        <authorList>
            <consortium name="RefSeq"/>
        </authorList>
    </citation>
    <scope>IDENTIFICATION</scope>
    <source>
        <tissue evidence="3">Testes</tissue>
    </source>
</reference>
<feature type="region of interest" description="Disordered" evidence="1">
    <location>
        <begin position="1"/>
        <end position="50"/>
    </location>
</feature>